<gene>
    <name evidence="1" type="ORF">CR513_26175</name>
</gene>
<dbReference type="PANTHER" id="PTHR24559">
    <property type="entry name" value="TRANSPOSON TY3-I GAG-POL POLYPROTEIN"/>
    <property type="match status" value="1"/>
</dbReference>
<dbReference type="AlphaFoldDB" id="A0A371GML2"/>
<dbReference type="InterPro" id="IPR043128">
    <property type="entry name" value="Rev_trsase/Diguanyl_cyclase"/>
</dbReference>
<protein>
    <recommendedName>
        <fullName evidence="3">Reverse transcriptase domain-containing protein</fullName>
    </recommendedName>
</protein>
<dbReference type="Gene3D" id="3.30.70.270">
    <property type="match status" value="1"/>
</dbReference>
<reference evidence="1" key="1">
    <citation type="submission" date="2018-05" db="EMBL/GenBank/DDBJ databases">
        <title>Draft genome of Mucuna pruriens seed.</title>
        <authorList>
            <person name="Nnadi N.E."/>
            <person name="Vos R."/>
            <person name="Hasami M.H."/>
            <person name="Devisetty U.K."/>
            <person name="Aguiy J.C."/>
        </authorList>
    </citation>
    <scope>NUCLEOTIDE SEQUENCE [LARGE SCALE GENOMIC DNA]</scope>
    <source>
        <strain evidence="1">JCA_2017</strain>
    </source>
</reference>
<name>A0A371GML2_MUCPR</name>
<accession>A0A371GML2</accession>
<sequence length="93" mass="10746">MGGNRHKAIELETAKLKVACFIKEVSYTTWLSNVVLVKKSNRKWRILNKAWPKDSYPLLSIDRLVDEASGFQVLDFLDAYFGYNQIKMYPLGC</sequence>
<evidence type="ECO:0000313" key="1">
    <source>
        <dbReference type="EMBL" id="RDX91787.1"/>
    </source>
</evidence>
<dbReference type="SUPFAM" id="SSF56672">
    <property type="entry name" value="DNA/RNA polymerases"/>
    <property type="match status" value="1"/>
</dbReference>
<feature type="non-terminal residue" evidence="1">
    <location>
        <position position="1"/>
    </location>
</feature>
<dbReference type="PANTHER" id="PTHR24559:SF444">
    <property type="entry name" value="REVERSE TRANSCRIPTASE DOMAIN-CONTAINING PROTEIN"/>
    <property type="match status" value="1"/>
</dbReference>
<keyword evidence="2" id="KW-1185">Reference proteome</keyword>
<dbReference type="InterPro" id="IPR043502">
    <property type="entry name" value="DNA/RNA_pol_sf"/>
</dbReference>
<dbReference type="Proteomes" id="UP000257109">
    <property type="component" value="Unassembled WGS sequence"/>
</dbReference>
<dbReference type="OrthoDB" id="1928766at2759"/>
<dbReference type="EMBL" id="QJKJ01005034">
    <property type="protein sequence ID" value="RDX91787.1"/>
    <property type="molecule type" value="Genomic_DNA"/>
</dbReference>
<evidence type="ECO:0000313" key="2">
    <source>
        <dbReference type="Proteomes" id="UP000257109"/>
    </source>
</evidence>
<organism evidence="1 2">
    <name type="scientific">Mucuna pruriens</name>
    <name type="common">Velvet bean</name>
    <name type="synonym">Dolichos pruriens</name>
    <dbReference type="NCBI Taxonomy" id="157652"/>
    <lineage>
        <taxon>Eukaryota</taxon>
        <taxon>Viridiplantae</taxon>
        <taxon>Streptophyta</taxon>
        <taxon>Embryophyta</taxon>
        <taxon>Tracheophyta</taxon>
        <taxon>Spermatophyta</taxon>
        <taxon>Magnoliopsida</taxon>
        <taxon>eudicotyledons</taxon>
        <taxon>Gunneridae</taxon>
        <taxon>Pentapetalae</taxon>
        <taxon>rosids</taxon>
        <taxon>fabids</taxon>
        <taxon>Fabales</taxon>
        <taxon>Fabaceae</taxon>
        <taxon>Papilionoideae</taxon>
        <taxon>50 kb inversion clade</taxon>
        <taxon>NPAAA clade</taxon>
        <taxon>indigoferoid/millettioid clade</taxon>
        <taxon>Phaseoleae</taxon>
        <taxon>Mucuna</taxon>
    </lineage>
</organism>
<dbReference type="InterPro" id="IPR053134">
    <property type="entry name" value="RNA-dir_DNA_polymerase"/>
</dbReference>
<evidence type="ECO:0008006" key="3">
    <source>
        <dbReference type="Google" id="ProtNLM"/>
    </source>
</evidence>
<dbReference type="Gene3D" id="3.10.10.10">
    <property type="entry name" value="HIV Type 1 Reverse Transcriptase, subunit A, domain 1"/>
    <property type="match status" value="1"/>
</dbReference>
<proteinExistence type="predicted"/>
<comment type="caution">
    <text evidence="1">The sequence shown here is derived from an EMBL/GenBank/DDBJ whole genome shotgun (WGS) entry which is preliminary data.</text>
</comment>